<feature type="transmembrane region" description="Helical" evidence="1">
    <location>
        <begin position="169"/>
        <end position="190"/>
    </location>
</feature>
<feature type="transmembrane region" description="Helical" evidence="1">
    <location>
        <begin position="356"/>
        <end position="377"/>
    </location>
</feature>
<dbReference type="Pfam" id="PF18940">
    <property type="entry name" value="DUF5687"/>
    <property type="match status" value="1"/>
</dbReference>
<feature type="transmembrane region" description="Helical" evidence="1">
    <location>
        <begin position="103"/>
        <end position="129"/>
    </location>
</feature>
<keyword evidence="1" id="KW-1133">Transmembrane helix</keyword>
<feature type="transmembrane region" description="Helical" evidence="1">
    <location>
        <begin position="21"/>
        <end position="41"/>
    </location>
</feature>
<proteinExistence type="predicted"/>
<organism evidence="2 3">
    <name type="scientific">Algoriphagus lacus</name>
    <dbReference type="NCBI Taxonomy" id="2056311"/>
    <lineage>
        <taxon>Bacteria</taxon>
        <taxon>Pseudomonadati</taxon>
        <taxon>Bacteroidota</taxon>
        <taxon>Cytophagia</taxon>
        <taxon>Cytophagales</taxon>
        <taxon>Cyclobacteriaceae</taxon>
        <taxon>Algoriphagus</taxon>
    </lineage>
</organism>
<feature type="transmembrane region" description="Helical" evidence="1">
    <location>
        <begin position="141"/>
        <end position="162"/>
    </location>
</feature>
<accession>A0A418PTY3</accession>
<feature type="transmembrane region" description="Helical" evidence="1">
    <location>
        <begin position="427"/>
        <end position="448"/>
    </location>
</feature>
<evidence type="ECO:0000256" key="1">
    <source>
        <dbReference type="SAM" id="Phobius"/>
    </source>
</evidence>
<dbReference type="RefSeq" id="WP_119476470.1">
    <property type="nucleotide sequence ID" value="NZ_QXML01000002.1"/>
</dbReference>
<dbReference type="AlphaFoldDB" id="A0A418PTY3"/>
<keyword evidence="1" id="KW-0812">Transmembrane</keyword>
<reference evidence="2 3" key="1">
    <citation type="submission" date="2018-09" db="EMBL/GenBank/DDBJ databases">
        <authorList>
            <person name="Wang X."/>
            <person name="Du Z."/>
        </authorList>
    </citation>
    <scope>NUCLEOTIDE SEQUENCE [LARGE SCALE GENOMIC DNA]</scope>
    <source>
        <strain evidence="2 3">N3</strain>
    </source>
</reference>
<feature type="transmembrane region" description="Helical" evidence="1">
    <location>
        <begin position="383"/>
        <end position="406"/>
    </location>
</feature>
<evidence type="ECO:0000313" key="2">
    <source>
        <dbReference type="EMBL" id="RIW17032.1"/>
    </source>
</evidence>
<feature type="transmembrane region" description="Helical" evidence="1">
    <location>
        <begin position="454"/>
        <end position="471"/>
    </location>
</feature>
<comment type="caution">
    <text evidence="2">The sequence shown here is derived from an EMBL/GenBank/DDBJ whole genome shotgun (WGS) entry which is preliminary data.</text>
</comment>
<protein>
    <submittedName>
        <fullName evidence="2">Uncharacterized protein</fullName>
    </submittedName>
</protein>
<feature type="transmembrane region" description="Helical" evidence="1">
    <location>
        <begin position="309"/>
        <end position="335"/>
    </location>
</feature>
<gene>
    <name evidence="2" type="ORF">D0X99_04510</name>
</gene>
<keyword evidence="3" id="KW-1185">Reference proteome</keyword>
<feature type="transmembrane region" description="Helical" evidence="1">
    <location>
        <begin position="210"/>
        <end position="230"/>
    </location>
</feature>
<evidence type="ECO:0000313" key="3">
    <source>
        <dbReference type="Proteomes" id="UP000283522"/>
    </source>
</evidence>
<dbReference type="InterPro" id="IPR043742">
    <property type="entry name" value="DUF5687"/>
</dbReference>
<keyword evidence="1" id="KW-0472">Membrane</keyword>
<feature type="transmembrane region" description="Helical" evidence="1">
    <location>
        <begin position="280"/>
        <end position="297"/>
    </location>
</feature>
<feature type="transmembrane region" description="Helical" evidence="1">
    <location>
        <begin position="61"/>
        <end position="82"/>
    </location>
</feature>
<dbReference type="EMBL" id="QXML01000002">
    <property type="protein sequence ID" value="RIW17032.1"/>
    <property type="molecule type" value="Genomic_DNA"/>
</dbReference>
<sequence length="497" mass="56915">MFFTLIRLQFLKSIRSTSFAKSMLTNVLMGFLVLVLLSYVVGLGVLLKAILNMAAPGEDHIALLNSFLIYFFLAEFLYRYFIQKLPVIELESLLHLPIGKRKIIQMLLFRSFVSPLSIIAILLYLPFAIEEVSGKYGVMGAITWISAITLTSWTIHWFMLWFKQKFEDSLIGLFVIFLALVLGAGSSYMGWFNLGELMKPVFDYSLTSPFPLIGMVVVMVVAYVLCYRFYVSNAYLEDLSEEEDVRFVNQSIGIFSRFGLAGELANLEWKLIIRHKKSRTYLMLAGFFLLYGLIFYRNPAYAADEGSGINWIFIFVGIFITGIFMLQYAQLFLSWNSGNFDFFLSKKQGVESLIRGKYLLFMGVSFVCLLASVPYTFFGWQFLLLHICCFFFNVGILMHLIIYFSLWKPKPMDLNKGAMFNYEGVGAAQFLMILPMFLAPYAVYVPFWLLINEYAGLLALGVFGLLGLLAFKPLSQININRVLANRYEISSSFRQEL</sequence>
<dbReference type="OrthoDB" id="1014144at2"/>
<name>A0A418PTY3_9BACT</name>
<dbReference type="Proteomes" id="UP000283522">
    <property type="component" value="Unassembled WGS sequence"/>
</dbReference>